<dbReference type="Proteomes" id="UP000694388">
    <property type="component" value="Unplaced"/>
</dbReference>
<feature type="compositionally biased region" description="Basic and acidic residues" evidence="1">
    <location>
        <begin position="274"/>
        <end position="283"/>
    </location>
</feature>
<evidence type="ECO:0000313" key="3">
    <source>
        <dbReference type="Proteomes" id="UP000694388"/>
    </source>
</evidence>
<dbReference type="OMA" id="GMCISEK"/>
<name>A0A8C4R2J0_EPTBU</name>
<dbReference type="AlphaFoldDB" id="A0A8C4R2J0"/>
<reference evidence="2" key="2">
    <citation type="submission" date="2025-09" db="UniProtKB">
        <authorList>
            <consortium name="Ensembl"/>
        </authorList>
    </citation>
    <scope>IDENTIFICATION</scope>
</reference>
<organism evidence="2 3">
    <name type="scientific">Eptatretus burgeri</name>
    <name type="common">Inshore hagfish</name>
    <dbReference type="NCBI Taxonomy" id="7764"/>
    <lineage>
        <taxon>Eukaryota</taxon>
        <taxon>Metazoa</taxon>
        <taxon>Chordata</taxon>
        <taxon>Craniata</taxon>
        <taxon>Vertebrata</taxon>
        <taxon>Cyclostomata</taxon>
        <taxon>Myxini</taxon>
        <taxon>Myxiniformes</taxon>
        <taxon>Myxinidae</taxon>
        <taxon>Eptatretinae</taxon>
        <taxon>Eptatretus</taxon>
    </lineage>
</organism>
<evidence type="ECO:0000313" key="2">
    <source>
        <dbReference type="Ensembl" id="ENSEBUP00000024207.1"/>
    </source>
</evidence>
<protein>
    <submittedName>
        <fullName evidence="2">Cell proliferation regulating inhibitor of protein phosphatase 2A</fullName>
    </submittedName>
</protein>
<dbReference type="PANTHER" id="PTHR23161:SF2">
    <property type="entry name" value="PROTEIN CIP2A"/>
    <property type="match status" value="1"/>
</dbReference>
<sequence length="368" mass="42028">MLVDSVAMSNAAQKREGDKEVNERTQTMYLIPSAGSLCCNGVSLTPQPLPSKIQELAEQFHAGVRLNSNGTDPRTSEIIDVYEQKLSSLATKENHLQDLLEAKASALVQADRMLSQYRCRCAQTEAEARRLAGLLREAERHCENLGAQLNEERAEGEQGRQDMERLLVHSRRLEAQMVRLTELEERLSKTVLALEEAEKQGQQLQVENLSLINVRNELTDQNEHLKQQNGRTQELLREMEKQCQDLQKQLQAKEERVSDLLQTIKERDGQLAALEKERERSEETANAVRADLTRTEQARKELSIKTSSLELQKSAREREMKQLEERLREVEEREREARQEIQKNAQMIAMIHSLSSGKLQPGTVNLSL</sequence>
<feature type="region of interest" description="Disordered" evidence="1">
    <location>
        <begin position="1"/>
        <end position="21"/>
    </location>
</feature>
<dbReference type="PANTHER" id="PTHR23161">
    <property type="entry name" value="PROTEIN CIP2A"/>
    <property type="match status" value="1"/>
</dbReference>
<dbReference type="GeneTree" id="ENSGT00940000153251"/>
<feature type="region of interest" description="Disordered" evidence="1">
    <location>
        <begin position="274"/>
        <end position="294"/>
    </location>
</feature>
<reference evidence="2" key="1">
    <citation type="submission" date="2025-08" db="UniProtKB">
        <authorList>
            <consortium name="Ensembl"/>
        </authorList>
    </citation>
    <scope>IDENTIFICATION</scope>
</reference>
<dbReference type="InterPro" id="IPR042510">
    <property type="entry name" value="CIP2A"/>
</dbReference>
<evidence type="ECO:0000256" key="1">
    <source>
        <dbReference type="SAM" id="MobiDB-lite"/>
    </source>
</evidence>
<proteinExistence type="predicted"/>
<dbReference type="Ensembl" id="ENSEBUT00000024783.1">
    <property type="protein sequence ID" value="ENSEBUP00000024207.1"/>
    <property type="gene ID" value="ENSEBUG00000014897.1"/>
</dbReference>
<keyword evidence="3" id="KW-1185">Reference proteome</keyword>
<accession>A0A8C4R2J0</accession>